<comment type="caution">
    <text evidence="1">The sequence shown here is derived from an EMBL/GenBank/DDBJ whole genome shotgun (WGS) entry which is preliminary data.</text>
</comment>
<dbReference type="Proteomes" id="UP001159428">
    <property type="component" value="Unassembled WGS sequence"/>
</dbReference>
<protein>
    <submittedName>
        <fullName evidence="1">Uncharacterized protein</fullName>
    </submittedName>
</protein>
<reference evidence="1 2" key="1">
    <citation type="submission" date="2022-05" db="EMBL/GenBank/DDBJ databases">
        <authorList>
            <consortium name="Genoscope - CEA"/>
            <person name="William W."/>
        </authorList>
    </citation>
    <scope>NUCLEOTIDE SEQUENCE [LARGE SCALE GENOMIC DNA]</scope>
</reference>
<name>A0AAU9VTC2_9CNID</name>
<dbReference type="EMBL" id="CALNXJ010000004">
    <property type="protein sequence ID" value="CAH3037605.1"/>
    <property type="molecule type" value="Genomic_DNA"/>
</dbReference>
<accession>A0AAU9VTC2</accession>
<feature type="non-terminal residue" evidence="1">
    <location>
        <position position="1"/>
    </location>
</feature>
<proteinExistence type="predicted"/>
<dbReference type="AlphaFoldDB" id="A0AAU9VTC2"/>
<gene>
    <name evidence="1" type="ORF">PMEA_00022221</name>
</gene>
<evidence type="ECO:0000313" key="1">
    <source>
        <dbReference type="EMBL" id="CAH3037605.1"/>
    </source>
</evidence>
<sequence>SNVYEDFLDAISRGTKDDVERFLRQANSDECRDSRDEDPTCVSHKRQLTKALEDEDAVTVWKLIARAKESELKTIENLNKTCETVAENECLKEKGLIKYLWESYAAKSDLLEDVILPLVYSEKAGHHKLNFNTKKNNSGYVYFLIHSTLVWNGYGEIIHS</sequence>
<organism evidence="1 2">
    <name type="scientific">Pocillopora meandrina</name>
    <dbReference type="NCBI Taxonomy" id="46732"/>
    <lineage>
        <taxon>Eukaryota</taxon>
        <taxon>Metazoa</taxon>
        <taxon>Cnidaria</taxon>
        <taxon>Anthozoa</taxon>
        <taxon>Hexacorallia</taxon>
        <taxon>Scleractinia</taxon>
        <taxon>Astrocoeniina</taxon>
        <taxon>Pocilloporidae</taxon>
        <taxon>Pocillopora</taxon>
    </lineage>
</organism>
<evidence type="ECO:0000313" key="2">
    <source>
        <dbReference type="Proteomes" id="UP001159428"/>
    </source>
</evidence>
<keyword evidence="2" id="KW-1185">Reference proteome</keyword>